<gene>
    <name evidence="4" type="ORF">SASPL_149154</name>
</gene>
<evidence type="ECO:0000256" key="1">
    <source>
        <dbReference type="ARBA" id="ARBA00009995"/>
    </source>
</evidence>
<dbReference type="CDD" id="cd03784">
    <property type="entry name" value="GT1_Gtf-like"/>
    <property type="match status" value="1"/>
</dbReference>
<accession>A0A8X8WB77</accession>
<dbReference type="PANTHER" id="PTHR48048:SF30">
    <property type="entry name" value="GLYCOSYLTRANSFERASE"/>
    <property type="match status" value="1"/>
</dbReference>
<comment type="caution">
    <text evidence="4">The sequence shown here is derived from an EMBL/GenBank/DDBJ whole genome shotgun (WGS) entry which is preliminary data.</text>
</comment>
<proteinExistence type="inferred from homology"/>
<keyword evidence="2" id="KW-0328">Glycosyltransferase</keyword>
<dbReference type="Gene3D" id="3.40.50.2000">
    <property type="entry name" value="Glycogen Phosphorylase B"/>
    <property type="match status" value="1"/>
</dbReference>
<dbReference type="GO" id="GO:0035251">
    <property type="term" value="F:UDP-glucosyltransferase activity"/>
    <property type="evidence" value="ECO:0007669"/>
    <property type="project" value="InterPro"/>
</dbReference>
<evidence type="ECO:0000313" key="5">
    <source>
        <dbReference type="Proteomes" id="UP000298416"/>
    </source>
</evidence>
<dbReference type="InterPro" id="IPR002213">
    <property type="entry name" value="UDP_glucos_trans"/>
</dbReference>
<dbReference type="Proteomes" id="UP000298416">
    <property type="component" value="Unassembled WGS sequence"/>
</dbReference>
<sequence>MWSSSPGLHSAEQLRETAAAPERSGHRFLWSVRNPAGNPNLVEILPEGFLERTKDRGIVVRSWAPQLEVLGLEAVAGFVTHCGRSSVMEAVASGVVMIAWPLYAEQRMNKIFLVEEMKAALPLNAAEGGFIRHWLERWVRELMDSNTGREIRRRVAEMKASAAAALGENGNVRACFA</sequence>
<dbReference type="EMBL" id="PNBA02000019">
    <property type="protein sequence ID" value="KAG6391400.1"/>
    <property type="molecule type" value="Genomic_DNA"/>
</dbReference>
<evidence type="ECO:0000256" key="3">
    <source>
        <dbReference type="ARBA" id="ARBA00022679"/>
    </source>
</evidence>
<evidence type="ECO:0000256" key="2">
    <source>
        <dbReference type="ARBA" id="ARBA00022676"/>
    </source>
</evidence>
<dbReference type="Pfam" id="PF00201">
    <property type="entry name" value="UDPGT"/>
    <property type="match status" value="1"/>
</dbReference>
<keyword evidence="3" id="KW-0808">Transferase</keyword>
<evidence type="ECO:0000313" key="4">
    <source>
        <dbReference type="EMBL" id="KAG6391400.1"/>
    </source>
</evidence>
<protein>
    <submittedName>
        <fullName evidence="4">Uncharacterized protein</fullName>
    </submittedName>
</protein>
<comment type="similarity">
    <text evidence="1">Belongs to the UDP-glycosyltransferase family.</text>
</comment>
<reference evidence="4" key="1">
    <citation type="submission" date="2018-01" db="EMBL/GenBank/DDBJ databases">
        <authorList>
            <person name="Mao J.F."/>
        </authorList>
    </citation>
    <scope>NUCLEOTIDE SEQUENCE</scope>
    <source>
        <strain evidence="4">Huo1</strain>
        <tissue evidence="4">Leaf</tissue>
    </source>
</reference>
<dbReference type="InterPro" id="IPR050481">
    <property type="entry name" value="UDP-glycosyltransf_plant"/>
</dbReference>
<keyword evidence="5" id="KW-1185">Reference proteome</keyword>
<name>A0A8X8WB77_SALSN</name>
<dbReference type="SUPFAM" id="SSF53756">
    <property type="entry name" value="UDP-Glycosyltransferase/glycogen phosphorylase"/>
    <property type="match status" value="1"/>
</dbReference>
<organism evidence="4">
    <name type="scientific">Salvia splendens</name>
    <name type="common">Scarlet sage</name>
    <dbReference type="NCBI Taxonomy" id="180675"/>
    <lineage>
        <taxon>Eukaryota</taxon>
        <taxon>Viridiplantae</taxon>
        <taxon>Streptophyta</taxon>
        <taxon>Embryophyta</taxon>
        <taxon>Tracheophyta</taxon>
        <taxon>Spermatophyta</taxon>
        <taxon>Magnoliopsida</taxon>
        <taxon>eudicotyledons</taxon>
        <taxon>Gunneridae</taxon>
        <taxon>Pentapetalae</taxon>
        <taxon>asterids</taxon>
        <taxon>lamiids</taxon>
        <taxon>Lamiales</taxon>
        <taxon>Lamiaceae</taxon>
        <taxon>Nepetoideae</taxon>
        <taxon>Mentheae</taxon>
        <taxon>Salviinae</taxon>
        <taxon>Salvia</taxon>
        <taxon>Salvia subgen. Calosphace</taxon>
        <taxon>core Calosphace</taxon>
    </lineage>
</organism>
<dbReference type="PANTHER" id="PTHR48048">
    <property type="entry name" value="GLYCOSYLTRANSFERASE"/>
    <property type="match status" value="1"/>
</dbReference>
<reference evidence="4" key="2">
    <citation type="submission" date="2020-08" db="EMBL/GenBank/DDBJ databases">
        <title>Plant Genome Project.</title>
        <authorList>
            <person name="Zhang R.-G."/>
        </authorList>
    </citation>
    <scope>NUCLEOTIDE SEQUENCE</scope>
    <source>
        <strain evidence="4">Huo1</strain>
        <tissue evidence="4">Leaf</tissue>
    </source>
</reference>
<dbReference type="AlphaFoldDB" id="A0A8X8WB77"/>
<dbReference type="FunFam" id="3.40.50.2000:FF:000056">
    <property type="entry name" value="Glycosyltransferase"/>
    <property type="match status" value="1"/>
</dbReference>